<dbReference type="Proteomes" id="UP000595224">
    <property type="component" value="Chromosome"/>
</dbReference>
<evidence type="ECO:0000313" key="2">
    <source>
        <dbReference type="Proteomes" id="UP000595224"/>
    </source>
</evidence>
<reference evidence="1 2" key="1">
    <citation type="submission" date="2020-11" db="EMBL/GenBank/DDBJ databases">
        <title>Treponema Peruensis nv. sp., first commensal Treponema isolated from human feces.</title>
        <authorList>
            <person name="Belkhou C."/>
            <person name="Raes J."/>
        </authorList>
    </citation>
    <scope>NUCLEOTIDE SEQUENCE [LARGE SCALE GENOMIC DNA]</scope>
    <source>
        <strain evidence="1 2">RCC2812</strain>
    </source>
</reference>
<organism evidence="1 2">
    <name type="scientific">Treponema peruense</name>
    <dbReference type="NCBI Taxonomy" id="2787628"/>
    <lineage>
        <taxon>Bacteria</taxon>
        <taxon>Pseudomonadati</taxon>
        <taxon>Spirochaetota</taxon>
        <taxon>Spirochaetia</taxon>
        <taxon>Spirochaetales</taxon>
        <taxon>Treponemataceae</taxon>
        <taxon>Treponema</taxon>
    </lineage>
</organism>
<dbReference type="KEGG" id="tper:IWA51_05780"/>
<dbReference type="RefSeq" id="WP_198443556.1">
    <property type="nucleotide sequence ID" value="NZ_CBCSHE010000006.1"/>
</dbReference>
<evidence type="ECO:0000313" key="1">
    <source>
        <dbReference type="EMBL" id="QQA02085.1"/>
    </source>
</evidence>
<dbReference type="EMBL" id="CP064936">
    <property type="protein sequence ID" value="QQA02085.1"/>
    <property type="molecule type" value="Genomic_DNA"/>
</dbReference>
<keyword evidence="2" id="KW-1185">Reference proteome</keyword>
<dbReference type="AlphaFoldDB" id="A0A7T3RFF9"/>
<name>A0A7T3RFF9_9SPIR</name>
<proteinExistence type="predicted"/>
<sequence length="331" mass="39506">MKEIEEIYKDFSNGTAGTEQTVSRLMEYVFVNKNYIGFGWIDEDSFSEFLIFLHSKLEKILRNYNCHEGSFMTYFLTVLKNTMRYRIKQSYRKKDSEVCFDDISRLDYEEEKHRYECSESSLEVNAETDEHTLEELVKEELFLDDDKKSGQPIKYRLILSKKLQERKHRKMAVLILALKSCLYLNERMIDRVALITGIKRTELCRMLAKAHQSLEEKRESLYKLTLRRNSAFFFRRKYMLQKLKVRGDKYKCELLAKKIENKNSTWERSLEMLNKKKCFFSPSNKAIAQITGMDERQISYIIRRAAKNIDNISLKWYSVPHENILGNRKSE</sequence>
<gene>
    <name evidence="1" type="ORF">IWA51_05780</name>
</gene>
<accession>A0A7T3RFF9</accession>
<protein>
    <submittedName>
        <fullName evidence="1">Uncharacterized protein</fullName>
    </submittedName>
</protein>